<name>A0A0F9EL04_9ZZZZ</name>
<reference evidence="2" key="1">
    <citation type="journal article" date="2015" name="Nature">
        <title>Complex archaea that bridge the gap between prokaryotes and eukaryotes.</title>
        <authorList>
            <person name="Spang A."/>
            <person name="Saw J.H."/>
            <person name="Jorgensen S.L."/>
            <person name="Zaremba-Niedzwiedzka K."/>
            <person name="Martijn J."/>
            <person name="Lind A.E."/>
            <person name="van Eijk R."/>
            <person name="Schleper C."/>
            <person name="Guy L."/>
            <person name="Ettema T.J."/>
        </authorList>
    </citation>
    <scope>NUCLEOTIDE SEQUENCE</scope>
</reference>
<sequence>MADPPEVAIVGHGTKYGTPLQQPPRPVRRHTGHGLLRTLRVRYRAVRRHMFRTRHEVEWYTVAAAYTISGRLHAHPLIARHIRELHGMDPDVVPESDGYQAPSGWVGGNRSQRRAEASQRRRTARSGRLANVRGGVLLGAGVPVFESSLCVETRWRFVDRCAVRKPGARQRAQSTGDIE</sequence>
<comment type="caution">
    <text evidence="2">The sequence shown here is derived from an EMBL/GenBank/DDBJ whole genome shotgun (WGS) entry which is preliminary data.</text>
</comment>
<dbReference type="EMBL" id="LAZR01034337">
    <property type="protein sequence ID" value="KKL45580.1"/>
    <property type="molecule type" value="Genomic_DNA"/>
</dbReference>
<proteinExistence type="predicted"/>
<organism evidence="2">
    <name type="scientific">marine sediment metagenome</name>
    <dbReference type="NCBI Taxonomy" id="412755"/>
    <lineage>
        <taxon>unclassified sequences</taxon>
        <taxon>metagenomes</taxon>
        <taxon>ecological metagenomes</taxon>
    </lineage>
</organism>
<dbReference type="AlphaFoldDB" id="A0A0F9EL04"/>
<protein>
    <submittedName>
        <fullName evidence="2">Uncharacterized protein</fullName>
    </submittedName>
</protein>
<evidence type="ECO:0000256" key="1">
    <source>
        <dbReference type="SAM" id="MobiDB-lite"/>
    </source>
</evidence>
<feature type="region of interest" description="Disordered" evidence="1">
    <location>
        <begin position="101"/>
        <end position="126"/>
    </location>
</feature>
<evidence type="ECO:0000313" key="2">
    <source>
        <dbReference type="EMBL" id="KKL45580.1"/>
    </source>
</evidence>
<accession>A0A0F9EL04</accession>
<feature type="region of interest" description="Disordered" evidence="1">
    <location>
        <begin position="1"/>
        <end position="30"/>
    </location>
</feature>
<gene>
    <name evidence="2" type="ORF">LCGC14_2354220</name>
</gene>